<keyword evidence="2" id="KW-1185">Reference proteome</keyword>
<protein>
    <submittedName>
        <fullName evidence="1">Uncharacterized protein</fullName>
    </submittedName>
</protein>
<dbReference type="Proteomes" id="UP000076798">
    <property type="component" value="Unassembled WGS sequence"/>
</dbReference>
<sequence>MTGHDPQVVTINRREFGSAVTSFKYKVLIAVQTLTFTYKLPGPRQVDQPFISVNGIKSSPRQEIDMSHLCFFQGLRQHWQQERDYQSEVTEEQNLISCPDDFELRLPSSPRERRAYLAEGPGVAFLCPKSQASECDYLLVAEAREWSTAHERRTLFSMAVKLAECQESRQSEQELAGALLAH</sequence>
<accession>A0A166DTH8</accession>
<proteinExistence type="predicted"/>
<reference evidence="1 2" key="1">
    <citation type="journal article" date="2016" name="Mol. Biol. Evol.">
        <title>Comparative Genomics of Early-Diverging Mushroom-Forming Fungi Provides Insights into the Origins of Lignocellulose Decay Capabilities.</title>
        <authorList>
            <person name="Nagy L.G."/>
            <person name="Riley R."/>
            <person name="Tritt A."/>
            <person name="Adam C."/>
            <person name="Daum C."/>
            <person name="Floudas D."/>
            <person name="Sun H."/>
            <person name="Yadav J.S."/>
            <person name="Pangilinan J."/>
            <person name="Larsson K.H."/>
            <person name="Matsuura K."/>
            <person name="Barry K."/>
            <person name="Labutti K."/>
            <person name="Kuo R."/>
            <person name="Ohm R.A."/>
            <person name="Bhattacharya S.S."/>
            <person name="Shirouzu T."/>
            <person name="Yoshinaga Y."/>
            <person name="Martin F.M."/>
            <person name="Grigoriev I.V."/>
            <person name="Hibbett D.S."/>
        </authorList>
    </citation>
    <scope>NUCLEOTIDE SEQUENCE [LARGE SCALE GENOMIC DNA]</scope>
    <source>
        <strain evidence="1 2">HHB10207 ss-3</strain>
    </source>
</reference>
<name>A0A166DTH8_9AGAM</name>
<dbReference type="AlphaFoldDB" id="A0A166DTH8"/>
<organism evidence="1 2">
    <name type="scientific">Sistotremastrum suecicum HHB10207 ss-3</name>
    <dbReference type="NCBI Taxonomy" id="1314776"/>
    <lineage>
        <taxon>Eukaryota</taxon>
        <taxon>Fungi</taxon>
        <taxon>Dikarya</taxon>
        <taxon>Basidiomycota</taxon>
        <taxon>Agaricomycotina</taxon>
        <taxon>Agaricomycetes</taxon>
        <taxon>Sistotremastrales</taxon>
        <taxon>Sistotremastraceae</taxon>
        <taxon>Sistotremastrum</taxon>
    </lineage>
</organism>
<evidence type="ECO:0000313" key="1">
    <source>
        <dbReference type="EMBL" id="KZT38874.1"/>
    </source>
</evidence>
<dbReference type="EMBL" id="KV428055">
    <property type="protein sequence ID" value="KZT38874.1"/>
    <property type="molecule type" value="Genomic_DNA"/>
</dbReference>
<gene>
    <name evidence="1" type="ORF">SISSUDRAFT_1033038</name>
</gene>
<evidence type="ECO:0000313" key="2">
    <source>
        <dbReference type="Proteomes" id="UP000076798"/>
    </source>
</evidence>